<dbReference type="EMBL" id="CP013987">
    <property type="protein sequence ID" value="ALZ84157.1"/>
    <property type="molecule type" value="Genomic_DNA"/>
</dbReference>
<dbReference type="AlphaFoldDB" id="A0A0U4WQ21"/>
<organism evidence="1 2">
    <name type="scientific">Pseudomonas oryzihabitans</name>
    <dbReference type="NCBI Taxonomy" id="47885"/>
    <lineage>
        <taxon>Bacteria</taxon>
        <taxon>Pseudomonadati</taxon>
        <taxon>Pseudomonadota</taxon>
        <taxon>Gammaproteobacteria</taxon>
        <taxon>Pseudomonadales</taxon>
        <taxon>Pseudomonadaceae</taxon>
        <taxon>Pseudomonas</taxon>
    </lineage>
</organism>
<name>A0A0U4WQ21_9PSED</name>
<protein>
    <submittedName>
        <fullName evidence="1">Uncharacterized protein</fullName>
    </submittedName>
</protein>
<evidence type="ECO:0000313" key="2">
    <source>
        <dbReference type="Proteomes" id="UP000064137"/>
    </source>
</evidence>
<accession>A0A0U4WQ21</accession>
<gene>
    <name evidence="1" type="ORF">APT59_07995</name>
</gene>
<dbReference type="RefSeq" id="WP_059314365.1">
    <property type="nucleotide sequence ID" value="NZ_CP013987.1"/>
</dbReference>
<dbReference type="OrthoDB" id="6881768at2"/>
<dbReference type="KEGG" id="por:APT59_07995"/>
<evidence type="ECO:0000313" key="1">
    <source>
        <dbReference type="EMBL" id="ALZ84157.1"/>
    </source>
</evidence>
<sequence>MDAVITQISQISDWEFLIALERSLESRGRLDLTASKALERQGQLLSRRYLLQKGKLGNGPFTPVEDEILQVLATATAALRRSRRMPHNIVKSLRAGGLIEAVERNVCHAGALQCRTDFEADGIPRGTLERIVDRYPQAFELEARRAAARYMAENEPAFRAAG</sequence>
<dbReference type="Proteomes" id="UP000064137">
    <property type="component" value="Chromosome"/>
</dbReference>
<reference evidence="1 2" key="1">
    <citation type="submission" date="2016-01" db="EMBL/GenBank/DDBJ databases">
        <title>Annotation of Pseudomonas oryzihabitans USDA-ARS-USMARC-56511.</title>
        <authorList>
            <person name="Harhay G.P."/>
            <person name="Harhay D.M."/>
            <person name="Smith T.P.L."/>
            <person name="Bono J.L."/>
            <person name="Heaton M.P."/>
            <person name="Clawson M.L."/>
            <person name="Chitko-Mckown C.G."/>
            <person name="Capik S.F."/>
            <person name="DeDonder K.D."/>
            <person name="Apley M.D."/>
            <person name="Lubbers B.V."/>
            <person name="White B.J."/>
            <person name="Larson R.L."/>
        </authorList>
    </citation>
    <scope>NUCLEOTIDE SEQUENCE [LARGE SCALE GENOMIC DNA]</scope>
    <source>
        <strain evidence="1 2">USDA-ARS-USMARC-56511</strain>
    </source>
</reference>
<proteinExistence type="predicted"/>